<evidence type="ECO:0000313" key="2">
    <source>
        <dbReference type="EMBL" id="EFO53328.1"/>
    </source>
</evidence>
<gene>
    <name evidence="2" type="ORF">SIN_1994</name>
</gene>
<keyword evidence="1" id="KW-0732">Signal</keyword>
<protein>
    <submittedName>
        <fullName evidence="2">Uncharacterized protein</fullName>
    </submittedName>
</protein>
<reference evidence="2" key="1">
    <citation type="submission" date="2010-09" db="EMBL/GenBank/DDBJ databases">
        <authorList>
            <person name="Daugherty S.C."/>
            <person name="Kilian M."/>
            <person name="Tettelin H."/>
        </authorList>
    </citation>
    <scope>NUCLEOTIDE SEQUENCE [LARGE SCALE GENOMIC DNA]</scope>
    <source>
        <strain evidence="2">SK1302</strain>
    </source>
</reference>
<feature type="chain" id="PRO_5046300766" evidence="1">
    <location>
        <begin position="25"/>
        <end position="258"/>
    </location>
</feature>
<dbReference type="EMBL" id="AEDY01000139">
    <property type="protein sequence ID" value="EFO53328.1"/>
    <property type="molecule type" value="Genomic_DNA"/>
</dbReference>
<organism evidence="2">
    <name type="scientific">Streptococcus infantis SK1302</name>
    <dbReference type="NCBI Taxonomy" id="871237"/>
    <lineage>
        <taxon>Bacteria</taxon>
        <taxon>Bacillati</taxon>
        <taxon>Bacillota</taxon>
        <taxon>Bacilli</taxon>
        <taxon>Lactobacillales</taxon>
        <taxon>Streptococcaceae</taxon>
        <taxon>Streptococcus</taxon>
    </lineage>
</organism>
<comment type="caution">
    <text evidence="2">The sequence shown here is derived from an EMBL/GenBank/DDBJ whole genome shotgun (WGS) entry which is preliminary data.</text>
</comment>
<accession>A0ABN0B286</accession>
<proteinExistence type="predicted"/>
<name>A0ABN0B286_9STRE</name>
<evidence type="ECO:0000256" key="1">
    <source>
        <dbReference type="SAM" id="SignalP"/>
    </source>
</evidence>
<feature type="signal peptide" evidence="1">
    <location>
        <begin position="1"/>
        <end position="24"/>
    </location>
</feature>
<sequence>MRTKSTIKLFATAILATATIGVHAVHADAQIIKDKDRDLIEIISDPYATYEEADKALNNVKDKYLAEYGDYRGGVNPTEDLKHYEAYAILDTVSLSKQSADEVAEKIAKAFTTAKHVEEVKPVTPAKPTEEVKPVTPAKPVDAGKISNDIKEITGKFKFTEIKTTSTGLTFKAKLPEAAPHAGPILPNIQATLTEKVTGKEVAKTGVVLEGLSEELKGSNALYYSNLLEGTIFEPSLTPGNYVLTVEGTTGPTYGQKY</sequence>